<evidence type="ECO:0000313" key="1">
    <source>
        <dbReference type="EMBL" id="CAG7648190.1"/>
    </source>
</evidence>
<keyword evidence="2" id="KW-1185">Reference proteome</keyword>
<evidence type="ECO:0000313" key="2">
    <source>
        <dbReference type="Proteomes" id="UP000730618"/>
    </source>
</evidence>
<dbReference type="RefSeq" id="WP_218100439.1">
    <property type="nucleotide sequence ID" value="NZ_CAJVCE010000012.1"/>
</dbReference>
<sequence length="378" mass="42093">MCVIAKMTLLLLDSDAYFGDMLSAYIRSSDYAARFTIRCFRSFEQGIRFVVETKEPFILLIHESWLPLPDEVYRIKLGCTVIISNQQASQGLLEYPVLCKYQPLDQLLSAVIAHYNEYSVSDPLRGMKGTKVVAVYSTTGGAGKTLTAVHLAQQLTLQGERAGCLSLEMLPSRAWYPSEGAASSEAFSSLLYYAKTNPQQIAGRLEKWKLKHPSFKFDYIPPTANAAEWREMDGADAKAMIGGIAAAGMYDVLVVDLDSFPNEVTQGVLTLADRVIWLLLDDYVYLQKTEEMLERWKRDIPALPDALNNKRIFVQNKRTGDPLNDFNCLGLTVDGILPYVPEWKAFTRVEHMYNSAFAQAAAELLVSGGKEVALACGP</sequence>
<comment type="caution">
    <text evidence="1">The sequence shown here is derived from an EMBL/GenBank/DDBJ whole genome shotgun (WGS) entry which is preliminary data.</text>
</comment>
<accession>A0ABM8VL97</accession>
<protein>
    <recommendedName>
        <fullName evidence="3">ParA family protein</fullName>
    </recommendedName>
</protein>
<dbReference type="Proteomes" id="UP000730618">
    <property type="component" value="Unassembled WGS sequence"/>
</dbReference>
<evidence type="ECO:0008006" key="3">
    <source>
        <dbReference type="Google" id="ProtNLM"/>
    </source>
</evidence>
<reference evidence="1 2" key="1">
    <citation type="submission" date="2021-06" db="EMBL/GenBank/DDBJ databases">
        <authorList>
            <person name="Criscuolo A."/>
        </authorList>
    </citation>
    <scope>NUCLEOTIDE SEQUENCE [LARGE SCALE GENOMIC DNA]</scope>
    <source>
        <strain evidence="2">CIP 111802</strain>
    </source>
</reference>
<proteinExistence type="predicted"/>
<organism evidence="1 2">
    <name type="scientific">Paenibacillus allorhizosphaerae</name>
    <dbReference type="NCBI Taxonomy" id="2849866"/>
    <lineage>
        <taxon>Bacteria</taxon>
        <taxon>Bacillati</taxon>
        <taxon>Bacillota</taxon>
        <taxon>Bacilli</taxon>
        <taxon>Bacillales</taxon>
        <taxon>Paenibacillaceae</taxon>
        <taxon>Paenibacillus</taxon>
    </lineage>
</organism>
<dbReference type="EMBL" id="CAJVCE010000012">
    <property type="protein sequence ID" value="CAG7648190.1"/>
    <property type="molecule type" value="Genomic_DNA"/>
</dbReference>
<name>A0ABM8VL97_9BACL</name>
<gene>
    <name evidence="1" type="ORF">PAECIP111802_04147</name>
</gene>